<reference evidence="1 2" key="1">
    <citation type="submission" date="2023-09" db="EMBL/GenBank/DDBJ databases">
        <title>Complete Genome and Methylome dissection of Bacillus brevis NEB573 original source of BbsI restriction endonuclease.</title>
        <authorList>
            <person name="Fomenkov A."/>
            <person name="Roberts R.D."/>
        </authorList>
    </citation>
    <scope>NUCLEOTIDE SEQUENCE [LARGE SCALE GENOMIC DNA]</scope>
    <source>
        <strain evidence="1 2">NEB573</strain>
        <plasmid evidence="1 2">pBbsI</plasmid>
    </source>
</reference>
<dbReference type="Proteomes" id="UP001256827">
    <property type="component" value="Plasmid pBbsI"/>
</dbReference>
<accession>A0ABY9TFW9</accession>
<geneLocation type="plasmid" evidence="1 2">
    <name>pBbsI</name>
</geneLocation>
<dbReference type="RefSeq" id="WP_310774682.1">
    <property type="nucleotide sequence ID" value="NZ_CP134052.1"/>
</dbReference>
<dbReference type="EMBL" id="CP134052">
    <property type="protein sequence ID" value="WNC17878.1"/>
    <property type="molecule type" value="Genomic_DNA"/>
</dbReference>
<gene>
    <name evidence="1" type="ORF">RGB73_30380</name>
</gene>
<proteinExistence type="predicted"/>
<evidence type="ECO:0000313" key="2">
    <source>
        <dbReference type="Proteomes" id="UP001256827"/>
    </source>
</evidence>
<keyword evidence="2" id="KW-1185">Reference proteome</keyword>
<sequence>MSWEAQFIGRCNACGDHCRVMEVDAETSLCADCFYREQLANDVSSYVRAAIRSLLKAGDLSRRLNNPTLQKEIEKAIQICGLPLRALGE</sequence>
<name>A0ABY9TFW9_BREBE</name>
<protein>
    <submittedName>
        <fullName evidence="1">Uncharacterized protein</fullName>
    </submittedName>
</protein>
<organism evidence="1 2">
    <name type="scientific">Brevibacillus brevis</name>
    <name type="common">Bacillus brevis</name>
    <dbReference type="NCBI Taxonomy" id="1393"/>
    <lineage>
        <taxon>Bacteria</taxon>
        <taxon>Bacillati</taxon>
        <taxon>Bacillota</taxon>
        <taxon>Bacilli</taxon>
        <taxon>Bacillales</taxon>
        <taxon>Paenibacillaceae</taxon>
        <taxon>Brevibacillus</taxon>
    </lineage>
</organism>
<evidence type="ECO:0000313" key="1">
    <source>
        <dbReference type="EMBL" id="WNC17878.1"/>
    </source>
</evidence>
<keyword evidence="1" id="KW-0614">Plasmid</keyword>